<evidence type="ECO:0000313" key="6">
    <source>
        <dbReference type="Proteomes" id="UP000295818"/>
    </source>
</evidence>
<dbReference type="Proteomes" id="UP000295818">
    <property type="component" value="Unassembled WGS sequence"/>
</dbReference>
<dbReference type="InterPro" id="IPR000873">
    <property type="entry name" value="AMP-dep_synth/lig_dom"/>
</dbReference>
<evidence type="ECO:0000313" key="5">
    <source>
        <dbReference type="EMBL" id="TCO22970.1"/>
    </source>
</evidence>
<dbReference type="PROSITE" id="PS00455">
    <property type="entry name" value="AMP_BINDING"/>
    <property type="match status" value="1"/>
</dbReference>
<dbReference type="SUPFAM" id="SSF56801">
    <property type="entry name" value="Acetyl-CoA synthetase-like"/>
    <property type="match status" value="1"/>
</dbReference>
<dbReference type="InterPro" id="IPR045851">
    <property type="entry name" value="AMP-bd_C_sf"/>
</dbReference>
<dbReference type="Gene3D" id="3.30.300.30">
    <property type="match status" value="1"/>
</dbReference>
<dbReference type="InterPro" id="IPR020845">
    <property type="entry name" value="AMP-binding_CS"/>
</dbReference>
<reference evidence="5 6" key="1">
    <citation type="journal article" date="2015" name="Stand. Genomic Sci.">
        <title>Genomic Encyclopedia of Bacterial and Archaeal Type Strains, Phase III: the genomes of soil and plant-associated and newly described type strains.</title>
        <authorList>
            <person name="Whitman W.B."/>
            <person name="Woyke T."/>
            <person name="Klenk H.P."/>
            <person name="Zhou Y."/>
            <person name="Lilburn T.G."/>
            <person name="Beck B.J."/>
            <person name="De Vos P."/>
            <person name="Vandamme P."/>
            <person name="Eisen J.A."/>
            <person name="Garrity G."/>
            <person name="Hugenholtz P."/>
            <person name="Kyrpides N.C."/>
        </authorList>
    </citation>
    <scope>NUCLEOTIDE SEQUENCE [LARGE SCALE GENOMIC DNA]</scope>
    <source>
        <strain evidence="5 6">VKM Ac-2538</strain>
    </source>
</reference>
<evidence type="ECO:0000256" key="2">
    <source>
        <dbReference type="ARBA" id="ARBA00022598"/>
    </source>
</evidence>
<evidence type="ECO:0000259" key="3">
    <source>
        <dbReference type="Pfam" id="PF00501"/>
    </source>
</evidence>
<dbReference type="Pfam" id="PF13193">
    <property type="entry name" value="AMP-binding_C"/>
    <property type="match status" value="1"/>
</dbReference>
<evidence type="ECO:0000256" key="1">
    <source>
        <dbReference type="ARBA" id="ARBA00006432"/>
    </source>
</evidence>
<organism evidence="5 6">
    <name type="scientific">Kribbella orskensis</name>
    <dbReference type="NCBI Taxonomy" id="2512216"/>
    <lineage>
        <taxon>Bacteria</taxon>
        <taxon>Bacillati</taxon>
        <taxon>Actinomycetota</taxon>
        <taxon>Actinomycetes</taxon>
        <taxon>Propionibacteriales</taxon>
        <taxon>Kribbellaceae</taxon>
        <taxon>Kribbella</taxon>
    </lineage>
</organism>
<evidence type="ECO:0000259" key="4">
    <source>
        <dbReference type="Pfam" id="PF13193"/>
    </source>
</evidence>
<comment type="similarity">
    <text evidence="1">Belongs to the ATP-dependent AMP-binding enzyme family.</text>
</comment>
<feature type="domain" description="AMP-binding enzyme C-terminal" evidence="4">
    <location>
        <begin position="404"/>
        <end position="479"/>
    </location>
</feature>
<feature type="domain" description="AMP-dependent synthetase/ligase" evidence="3">
    <location>
        <begin position="18"/>
        <end position="356"/>
    </location>
</feature>
<dbReference type="Pfam" id="PF00501">
    <property type="entry name" value="AMP-binding"/>
    <property type="match status" value="1"/>
</dbReference>
<comment type="caution">
    <text evidence="5">The sequence shown here is derived from an EMBL/GenBank/DDBJ whole genome shotgun (WGS) entry which is preliminary data.</text>
</comment>
<gene>
    <name evidence="5" type="ORF">EV644_106278</name>
</gene>
<dbReference type="PANTHER" id="PTHR24096:SF149">
    <property type="entry name" value="AMP-BINDING DOMAIN-CONTAINING PROTEIN-RELATED"/>
    <property type="match status" value="1"/>
</dbReference>
<dbReference type="PANTHER" id="PTHR24096">
    <property type="entry name" value="LONG-CHAIN-FATTY-ACID--COA LIGASE"/>
    <property type="match status" value="1"/>
</dbReference>
<name>A0ABY2BK25_9ACTN</name>
<dbReference type="Gene3D" id="3.40.50.12780">
    <property type="entry name" value="N-terminal domain of ligase-like"/>
    <property type="match status" value="1"/>
</dbReference>
<dbReference type="InterPro" id="IPR025110">
    <property type="entry name" value="AMP-bd_C"/>
</dbReference>
<keyword evidence="2" id="KW-0436">Ligase</keyword>
<protein>
    <submittedName>
        <fullName evidence="5">Long-chain acyl-CoA synthetase</fullName>
    </submittedName>
</protein>
<dbReference type="EMBL" id="SLWM01000006">
    <property type="protein sequence ID" value="TCO22970.1"/>
    <property type="molecule type" value="Genomic_DNA"/>
</dbReference>
<sequence length="490" mass="52120">MASWQTRLVNFNFADTLRDTARGHGDRLALVDGDRRLTWGQLDTAVNAAAQGFAAAGLVPGYRVVLLMANSVEFITSYLGSLRAGLVAVPLNTGLTKTEVGHVIAHSGARIAVTDGDLADKVEGIRVVRPGELTGHAPLTPQTDPEALAVLLYTSGTSGEPRAAMLTHRALGANVKNLADLGEDRMGPDDVVLGVLPMFHAFGLNAVLGWAVATGAALILERRFDSTATIDLVRRYGVTRLPLAPPALNAFLARPDLKDALETVKVVLTGASTLERGLAERFEQATGLFVHQGYGLTEASPGVTTTLGEDDPKPGSVGRPLPHVELRIADELGEDVEGDDPGEIVIRGGNLFSGYWPDSVDGPDDEGWYRTGDVGYLDADGDLFLVDRLRELIIVSGFNVFPSEVEEVLVSAPGVREAAVIGVPSEETGEAVKAFVVPKTGAAPNPAEILEYARTRLARFKCPVEIEVVDHLPHSVTGKVAKGRLREADR</sequence>
<dbReference type="InterPro" id="IPR042099">
    <property type="entry name" value="ANL_N_sf"/>
</dbReference>
<accession>A0ABY2BK25</accession>
<keyword evidence="6" id="KW-1185">Reference proteome</keyword>
<proteinExistence type="inferred from homology"/>